<feature type="compositionally biased region" description="Basic and acidic residues" evidence="1">
    <location>
        <begin position="397"/>
        <end position="430"/>
    </location>
</feature>
<keyword evidence="3" id="KW-1185">Reference proteome</keyword>
<feature type="region of interest" description="Disordered" evidence="1">
    <location>
        <begin position="1"/>
        <end position="30"/>
    </location>
</feature>
<feature type="compositionally biased region" description="Acidic residues" evidence="1">
    <location>
        <begin position="381"/>
        <end position="393"/>
    </location>
</feature>
<accession>A0A7J7P2P3</accession>
<organism evidence="2 3">
    <name type="scientific">Kingdonia uniflora</name>
    <dbReference type="NCBI Taxonomy" id="39325"/>
    <lineage>
        <taxon>Eukaryota</taxon>
        <taxon>Viridiplantae</taxon>
        <taxon>Streptophyta</taxon>
        <taxon>Embryophyta</taxon>
        <taxon>Tracheophyta</taxon>
        <taxon>Spermatophyta</taxon>
        <taxon>Magnoliopsida</taxon>
        <taxon>Ranunculales</taxon>
        <taxon>Circaeasteraceae</taxon>
        <taxon>Kingdonia</taxon>
    </lineage>
</organism>
<feature type="region of interest" description="Disordered" evidence="1">
    <location>
        <begin position="376"/>
        <end position="430"/>
    </location>
</feature>
<dbReference type="AlphaFoldDB" id="A0A7J7P2P3"/>
<dbReference type="EMBL" id="JACGCM010000325">
    <property type="protein sequence ID" value="KAF6173726.1"/>
    <property type="molecule type" value="Genomic_DNA"/>
</dbReference>
<gene>
    <name evidence="2" type="ORF">GIB67_042894</name>
</gene>
<reference evidence="2 3" key="1">
    <citation type="journal article" date="2020" name="IScience">
        <title>Genome Sequencing of the Endangered Kingdonia uniflora (Circaeasteraceae, Ranunculales) Reveals Potential Mechanisms of Evolutionary Specialization.</title>
        <authorList>
            <person name="Sun Y."/>
            <person name="Deng T."/>
            <person name="Zhang A."/>
            <person name="Moore M.J."/>
            <person name="Landis J.B."/>
            <person name="Lin N."/>
            <person name="Zhang H."/>
            <person name="Zhang X."/>
            <person name="Huang J."/>
            <person name="Zhang X."/>
            <person name="Sun H."/>
            <person name="Wang H."/>
        </authorList>
    </citation>
    <scope>NUCLEOTIDE SEQUENCE [LARGE SCALE GENOMIC DNA]</scope>
    <source>
        <strain evidence="2">TB1705</strain>
        <tissue evidence="2">Leaf</tissue>
    </source>
</reference>
<feature type="compositionally biased region" description="Basic and acidic residues" evidence="1">
    <location>
        <begin position="289"/>
        <end position="309"/>
    </location>
</feature>
<dbReference type="Proteomes" id="UP000541444">
    <property type="component" value="Unassembled WGS sequence"/>
</dbReference>
<feature type="region of interest" description="Disordered" evidence="1">
    <location>
        <begin position="289"/>
        <end position="333"/>
    </location>
</feature>
<comment type="caution">
    <text evidence="2">The sequence shown here is derived from an EMBL/GenBank/DDBJ whole genome shotgun (WGS) entry which is preliminary data.</text>
</comment>
<name>A0A7J7P2P3_9MAGN</name>
<evidence type="ECO:0000256" key="1">
    <source>
        <dbReference type="SAM" id="MobiDB-lite"/>
    </source>
</evidence>
<sequence>MKSDKEVNEQADEENQTQAGRAKKGTSNDKNYTSRCTALGLHKMFAALPEVEKGPLRTTCFIPLLLIDPITTMSTLVVEIFYRHLSDMKFQYGETIIQMKPIYVCLILGLGVSPITNEFLFVDPEHMTNFRMSLKFPRIEEFIHLFPKLQGWRMTSSKHRQIVTFEKFFTYPNLLVIAMKPSETDMEKNLVQQAMRHQIEAPAIGIALVISAPAVSTPVVSTPVVVALVIGSNSSATEIGAVVVRVFSQLEKHGKMLLKLDDHDDDVEVGREVNFNGISSEYGGDLLEWKKGDDKNNTDKKDVEEKVKSEEEEVQEMEESKNGDEKVDGDEKDNDTMVVAEVAKTDIVFFNQEEVIGEAYQASTDQTTAVSVEERTLEFEKTEDEASQEEDVGEANQTKESKEEVEQNKDEDEKSQVDHVWSLRKDGLSPEAKKNNCSTYMRIGEETVCLNALYTLYPDQWLENELSTTWSEIEHEKILNNEEEQSEVKSPCDLEIDEFKRNQGKFSPWGEWIPYCETDFEDEYFKVDDSMSQEDLEESLQNQPSMSPSIISFVNPINCFEETMTETKYFSLSSNDFSDDDDDGIKYEYMESSSRYTIICEELLDDDICTKVKKFEIVEPVADVINLLFPSQSPYGSPQPCLKLRPPDINYNVENQ</sequence>
<evidence type="ECO:0000313" key="2">
    <source>
        <dbReference type="EMBL" id="KAF6173726.1"/>
    </source>
</evidence>
<evidence type="ECO:0000313" key="3">
    <source>
        <dbReference type="Proteomes" id="UP000541444"/>
    </source>
</evidence>
<protein>
    <submittedName>
        <fullName evidence="2">Uncharacterized protein</fullName>
    </submittedName>
</protein>
<proteinExistence type="predicted"/>